<reference evidence="2 3" key="1">
    <citation type="journal article" date="2019" name="Environ. Microbiol.">
        <title>At the nexus of three kingdoms: the genome of the mycorrhizal fungus Gigaspora margarita provides insights into plant, endobacterial and fungal interactions.</title>
        <authorList>
            <person name="Venice F."/>
            <person name="Ghignone S."/>
            <person name="Salvioli di Fossalunga A."/>
            <person name="Amselem J."/>
            <person name="Novero M."/>
            <person name="Xianan X."/>
            <person name="Sedzielewska Toro K."/>
            <person name="Morin E."/>
            <person name="Lipzen A."/>
            <person name="Grigoriev I.V."/>
            <person name="Henrissat B."/>
            <person name="Martin F.M."/>
            <person name="Bonfante P."/>
        </authorList>
    </citation>
    <scope>NUCLEOTIDE SEQUENCE [LARGE SCALE GENOMIC DNA]</scope>
    <source>
        <strain evidence="2 3">BEG34</strain>
    </source>
</reference>
<organism evidence="2 3">
    <name type="scientific">Gigaspora margarita</name>
    <dbReference type="NCBI Taxonomy" id="4874"/>
    <lineage>
        <taxon>Eukaryota</taxon>
        <taxon>Fungi</taxon>
        <taxon>Fungi incertae sedis</taxon>
        <taxon>Mucoromycota</taxon>
        <taxon>Glomeromycotina</taxon>
        <taxon>Glomeromycetes</taxon>
        <taxon>Diversisporales</taxon>
        <taxon>Gigasporaceae</taxon>
        <taxon>Gigaspora</taxon>
    </lineage>
</organism>
<dbReference type="OrthoDB" id="5392646at2759"/>
<protein>
    <submittedName>
        <fullName evidence="2">Mitochondrial inner membrane protein</fullName>
    </submittedName>
</protein>
<feature type="domain" description="SLS1 N-terminal" evidence="1">
    <location>
        <begin position="98"/>
        <end position="172"/>
    </location>
</feature>
<comment type="caution">
    <text evidence="2">The sequence shown here is derived from an EMBL/GenBank/DDBJ whole genome shotgun (WGS) entry which is preliminary data.</text>
</comment>
<keyword evidence="3" id="KW-1185">Reference proteome</keyword>
<evidence type="ECO:0000313" key="3">
    <source>
        <dbReference type="Proteomes" id="UP000439903"/>
    </source>
</evidence>
<evidence type="ECO:0000259" key="1">
    <source>
        <dbReference type="Pfam" id="PF20776"/>
    </source>
</evidence>
<gene>
    <name evidence="2" type="ORF">F8M41_023341</name>
</gene>
<evidence type="ECO:0000313" key="2">
    <source>
        <dbReference type="EMBL" id="KAF0482766.1"/>
    </source>
</evidence>
<dbReference type="Proteomes" id="UP000439903">
    <property type="component" value="Unassembled WGS sequence"/>
</dbReference>
<dbReference type="EMBL" id="WTPW01000755">
    <property type="protein sequence ID" value="KAF0482766.1"/>
    <property type="molecule type" value="Genomic_DNA"/>
</dbReference>
<proteinExistence type="predicted"/>
<dbReference type="AlphaFoldDB" id="A0A8H4EHB4"/>
<accession>A0A8H4EHB4</accession>
<dbReference type="Pfam" id="PF20776">
    <property type="entry name" value="SLS1_N"/>
    <property type="match status" value="1"/>
</dbReference>
<name>A0A8H4EHB4_GIGMA</name>
<sequence length="670" mass="77389">MEKWVRLQTIAQPSILLGGSPFNRALGLSFFARDSSYRLSFAGFRLRSSLSKIVSSNNYTTDETKRMEEVTKMSKKLLGDFWKNKSLAKGLSLKQPESTGNWKDIEIYKPSSTTLSVEEYDKLFKRIRNGFVLQQLQEYVKNHNNGRVVEQHVKGTKSILIKHIINNIWKLSTFSSEIVRSKPIDIFFILGPEGESLKWLEAQANVKIGIDLNTFSYKISGLEKDIRKVKEFIAKLTSYTSITVDLPPNIKDEDKTLQEMMPYIQDICRSSGSFIELGQKNQIVIYGQTQQNIKKAQRLLDIAWEKPDENENHLVICSNKQESSEYCFLPVHDVVTLPVYHRNMHWHRLDPISTMGIGPNIQDQLHTLYESDSFLKDSFHPKAMVTDFNNLGDFVKKYLNTAQISNPKMELHSLFGHIIFHDKINSNQNLFTSPIPGTYTRKMFAEWSELTNPTRLFLPSYPSPILLGTLKPLSDFRKIVQLEYVPSNATDLSINRLCVQFDVINNELKLKEFTISKRRLLIDIIMMDCPKDIRLLSIAKESLPENKNIESFIGQCEFKGDIQCPKEYTLKIHDDESVPIPYSLDSVKLYTCGYYEYNGFTLIVKKVLEQETNIIRPEVKLLYVPVANIPNEPNETQNYLDFEHWDKFVSSTLEFANLLDSNFFKQTKQI</sequence>
<dbReference type="InterPro" id="IPR048400">
    <property type="entry name" value="SLS1_N"/>
</dbReference>